<organism evidence="1">
    <name type="scientific">Cyprideis torosa</name>
    <dbReference type="NCBI Taxonomy" id="163714"/>
    <lineage>
        <taxon>Eukaryota</taxon>
        <taxon>Metazoa</taxon>
        <taxon>Ecdysozoa</taxon>
        <taxon>Arthropoda</taxon>
        <taxon>Crustacea</taxon>
        <taxon>Oligostraca</taxon>
        <taxon>Ostracoda</taxon>
        <taxon>Podocopa</taxon>
        <taxon>Podocopida</taxon>
        <taxon>Cytherocopina</taxon>
        <taxon>Cytheroidea</taxon>
        <taxon>Cytherideidae</taxon>
        <taxon>Cyprideis</taxon>
    </lineage>
</organism>
<proteinExistence type="predicted"/>
<sequence>MFHWTMVQVQASSKAQLARKVPVLLRDLVHFFVEELGNGKSYSNTGRSLELRIPLSSSHAAALKTK</sequence>
<dbReference type="EMBL" id="OB663299">
    <property type="protein sequence ID" value="CAD7231228.1"/>
    <property type="molecule type" value="Genomic_DNA"/>
</dbReference>
<dbReference type="AlphaFoldDB" id="A0A7R8ZTI7"/>
<gene>
    <name evidence="1" type="ORF">CTOB1V02_LOCUS9080</name>
</gene>
<name>A0A7R8ZTI7_9CRUS</name>
<accession>A0A7R8ZTI7</accession>
<reference evidence="1" key="1">
    <citation type="submission" date="2020-11" db="EMBL/GenBank/DDBJ databases">
        <authorList>
            <person name="Tran Van P."/>
        </authorList>
    </citation>
    <scope>NUCLEOTIDE SEQUENCE</scope>
</reference>
<protein>
    <submittedName>
        <fullName evidence="1">Uncharacterized protein</fullName>
    </submittedName>
</protein>
<evidence type="ECO:0000313" key="1">
    <source>
        <dbReference type="EMBL" id="CAD7231228.1"/>
    </source>
</evidence>